<feature type="region of interest" description="Disordered" evidence="5">
    <location>
        <begin position="489"/>
        <end position="512"/>
    </location>
</feature>
<proteinExistence type="predicted"/>
<comment type="caution">
    <text evidence="6">The sequence shown here is derived from an EMBL/GenBank/DDBJ whole genome shotgun (WGS) entry which is preliminary data.</text>
</comment>
<evidence type="ECO:0000313" key="7">
    <source>
        <dbReference type="Proteomes" id="UP001497525"/>
    </source>
</evidence>
<dbReference type="AlphaFoldDB" id="A0AAV2TGK0"/>
<evidence type="ECO:0000256" key="2">
    <source>
        <dbReference type="ARBA" id="ARBA00022980"/>
    </source>
</evidence>
<evidence type="ECO:0000256" key="5">
    <source>
        <dbReference type="SAM" id="MobiDB-lite"/>
    </source>
</evidence>
<dbReference type="InterPro" id="IPR039982">
    <property type="entry name" value="Ribosomal_mL65"/>
</dbReference>
<evidence type="ECO:0000313" key="6">
    <source>
        <dbReference type="EMBL" id="CAL5136583.1"/>
    </source>
</evidence>
<evidence type="ECO:0000256" key="4">
    <source>
        <dbReference type="ARBA" id="ARBA00023274"/>
    </source>
</evidence>
<gene>
    <name evidence="6" type="ORF">CDAUBV1_LOCUS10715</name>
</gene>
<keyword evidence="4" id="KW-0687">Ribonucleoprotein</keyword>
<dbReference type="GO" id="GO:0005762">
    <property type="term" value="C:mitochondrial large ribosomal subunit"/>
    <property type="evidence" value="ECO:0007669"/>
    <property type="project" value="TreeGrafter"/>
</dbReference>
<accession>A0AAV2TGK0</accession>
<reference evidence="6" key="1">
    <citation type="submission" date="2024-06" db="EMBL/GenBank/DDBJ databases">
        <authorList>
            <person name="Liu X."/>
            <person name="Lenzi L."/>
            <person name="Haldenby T S."/>
            <person name="Uol C."/>
        </authorList>
    </citation>
    <scope>NUCLEOTIDE SEQUENCE</scope>
</reference>
<sequence>MIRLFCQRISTCRSISTSAMLLKQPLRDRQRYRRHQQPPRHRIPYVDEAPLDSLPAKPRPVTGAWGSTDNTVKELRFRHEQQLSEIPSVFEKLEELFYLEDNLWFHTLDLPLQFPEMLPFAQNITRTKLLAMEPPEHNHPLVSNYLNQVLTEQLFTQSYPPLNTQDLSPEAARSRAQRRCQLIASYMEVVFRALAASQAGSHLASDRVQIDERATVETFCKRLVNREIYEHFEDVCEDVYDDVNETIIDKEGCVRYRIRAELAWQLRSSDPLKPFVAKGDPSCSEGALPECNYRPEAFGLQPVDCFRFSCIPHARTRASEEFARSVAGYWSRNPFFEGDPCEFGLVGAVDAKRSEKVHRELSRTSLSPDMKTNVWTRHAMGEGILTAFAWTSAQAYNQGFTVYNELTYPFASQLLLIDDSYVQLLRYQLNSLTSLWKADDAGLPYNMAWITPRIRLYEVEGEDSGKLWINPEAVSLIVSAMLHPTERDSEKNLRPFLSDGPAPRDRIQYSPTQDPATFLIPNVKDCPDYEVEVGTTHLDTDIPMSTSERAAFEASQQTKKKVPLRLSTPTRPHPNDVFFFKMTKKSDLVNEIRRLVPSFGGQFGALPEPYRSALRRWQIQKRNRQARLRVQAPPRRWR</sequence>
<dbReference type="InterPro" id="IPR010793">
    <property type="entry name" value="Ribosomal_mL37/mL65"/>
</dbReference>
<keyword evidence="3" id="KW-0496">Mitochondrion</keyword>
<comment type="subcellular location">
    <subcellularLocation>
        <location evidence="1">Mitochondrion</location>
    </subcellularLocation>
</comment>
<dbReference type="GO" id="GO:0006412">
    <property type="term" value="P:translation"/>
    <property type="evidence" value="ECO:0007669"/>
    <property type="project" value="InterPro"/>
</dbReference>
<name>A0AAV2TGK0_CALDB</name>
<evidence type="ECO:0000256" key="1">
    <source>
        <dbReference type="ARBA" id="ARBA00004173"/>
    </source>
</evidence>
<evidence type="ECO:0000256" key="3">
    <source>
        <dbReference type="ARBA" id="ARBA00023128"/>
    </source>
</evidence>
<dbReference type="PANTHER" id="PTHR13014">
    <property type="entry name" value="MITOCHONDRIAL 28S RIBOSOMAL PROTEIN S30/P52 PRO-APOTOTIC PROTEIN"/>
    <property type="match status" value="1"/>
</dbReference>
<dbReference type="GO" id="GO:0003735">
    <property type="term" value="F:structural constituent of ribosome"/>
    <property type="evidence" value="ECO:0007669"/>
    <property type="project" value="InterPro"/>
</dbReference>
<dbReference type="Pfam" id="PF07147">
    <property type="entry name" value="PDCD9"/>
    <property type="match status" value="1"/>
</dbReference>
<keyword evidence="2" id="KW-0689">Ribosomal protein</keyword>
<dbReference type="EMBL" id="CAXLJL010000334">
    <property type="protein sequence ID" value="CAL5136583.1"/>
    <property type="molecule type" value="Genomic_DNA"/>
</dbReference>
<protein>
    <submittedName>
        <fullName evidence="6">Uncharacterized protein</fullName>
    </submittedName>
</protein>
<organism evidence="6 7">
    <name type="scientific">Calicophoron daubneyi</name>
    <name type="common">Rumen fluke</name>
    <name type="synonym">Paramphistomum daubneyi</name>
    <dbReference type="NCBI Taxonomy" id="300641"/>
    <lineage>
        <taxon>Eukaryota</taxon>
        <taxon>Metazoa</taxon>
        <taxon>Spiralia</taxon>
        <taxon>Lophotrochozoa</taxon>
        <taxon>Platyhelminthes</taxon>
        <taxon>Trematoda</taxon>
        <taxon>Digenea</taxon>
        <taxon>Plagiorchiida</taxon>
        <taxon>Pronocephalata</taxon>
        <taxon>Paramphistomoidea</taxon>
        <taxon>Paramphistomidae</taxon>
        <taxon>Calicophoron</taxon>
    </lineage>
</organism>
<dbReference type="Proteomes" id="UP001497525">
    <property type="component" value="Unassembled WGS sequence"/>
</dbReference>
<dbReference type="PANTHER" id="PTHR13014:SF3">
    <property type="entry name" value="LARGE RIBOSOMAL SUBUNIT PROTEIN ML65"/>
    <property type="match status" value="1"/>
</dbReference>